<evidence type="ECO:0000256" key="1">
    <source>
        <dbReference type="SAM" id="MobiDB-lite"/>
    </source>
</evidence>
<sequence length="642" mass="70717">MKTGLTEPPSAAKAAAHGSSAGALEQPPNVKELRSYQLMANNSPRVQAQAQLQAAANRHSAASQKGPGIVQRTAVYISFDPSKPEELVPGTKEENNDLFFKALRDTKKYTPEKVRQIVTRLSQPGASEWDKETVIFLKSVKEEEEEEDDRKENVTTPEPLSEEEEEEEDAPTITNATVTAITSESESGSDTTDRPNRKRNRSSSKRKKDQAKERHKKKAKVKKKKTKDSSEEGEEDTSTGETKEEKKGKAIAAPEVEWDTKVSGGKLSYDKRGKKWWVKAGGGYAYGIMNVAAIANKLVNGQRATYIKPLQNYGPAARALKDQFDEWGVLVITIGGAAVSRTLLAEQTEGIIALQETAREAEEKHNADKASGLKTYRPELLEEKYAVKWKQRPALSIKGTTHERTMVKTMDISYLPTGATDPLDLEGESLHNALYEPESLHGNGINARFSLVYLEGGELKLATGENHFFGSGKTTSSVTEKHDKADKIATMLVSSGQIGSVDEYDDGHHAHSEQFMIVYLSKHLDIFDTQLASLAKKNVSIVALVLDMYSNPNTVCEHCHPSLATFFTTTNWKAKITERLQAQAGRRVTISTPDVVIRVSSSKSFSASATAAIPKAKASHTVTQGEHDINFIERTPFNKSHY</sequence>
<keyword evidence="3" id="KW-1185">Reference proteome</keyword>
<feature type="compositionally biased region" description="Basic residues" evidence="1">
    <location>
        <begin position="196"/>
        <end position="226"/>
    </location>
</feature>
<reference evidence="2 3" key="1">
    <citation type="submission" date="2016-10" db="EMBL/GenBank/DDBJ databases">
        <authorList>
            <person name="de Groot N.N."/>
        </authorList>
    </citation>
    <scope>NUCLEOTIDE SEQUENCE [LARGE SCALE GENOMIC DNA]</scope>
    <source>
        <strain evidence="2 3">DSM 21039</strain>
    </source>
</reference>
<dbReference type="RefSeq" id="WP_089911031.1">
    <property type="nucleotide sequence ID" value="NZ_FOBB01000002.1"/>
</dbReference>
<evidence type="ECO:0000313" key="2">
    <source>
        <dbReference type="EMBL" id="SEL71129.1"/>
    </source>
</evidence>
<evidence type="ECO:0000313" key="3">
    <source>
        <dbReference type="Proteomes" id="UP000198984"/>
    </source>
</evidence>
<dbReference type="EMBL" id="FOBB01000002">
    <property type="protein sequence ID" value="SEL71129.1"/>
    <property type="molecule type" value="Genomic_DNA"/>
</dbReference>
<feature type="region of interest" description="Disordered" evidence="1">
    <location>
        <begin position="139"/>
        <end position="252"/>
    </location>
</feature>
<proteinExistence type="predicted"/>
<feature type="compositionally biased region" description="Polar residues" evidence="1">
    <location>
        <begin position="172"/>
        <end position="181"/>
    </location>
</feature>
<feature type="compositionally biased region" description="Low complexity" evidence="1">
    <location>
        <begin position="10"/>
        <end position="23"/>
    </location>
</feature>
<gene>
    <name evidence="2" type="ORF">SAMN04488505_102915</name>
</gene>
<organism evidence="2 3">
    <name type="scientific">Chitinophaga rupis</name>
    <dbReference type="NCBI Taxonomy" id="573321"/>
    <lineage>
        <taxon>Bacteria</taxon>
        <taxon>Pseudomonadati</taxon>
        <taxon>Bacteroidota</taxon>
        <taxon>Chitinophagia</taxon>
        <taxon>Chitinophagales</taxon>
        <taxon>Chitinophagaceae</taxon>
        <taxon>Chitinophaga</taxon>
    </lineage>
</organism>
<feature type="compositionally biased region" description="Acidic residues" evidence="1">
    <location>
        <begin position="160"/>
        <end position="170"/>
    </location>
</feature>
<dbReference type="Proteomes" id="UP000198984">
    <property type="component" value="Unassembled WGS sequence"/>
</dbReference>
<dbReference type="AlphaFoldDB" id="A0A1H7SFN2"/>
<accession>A0A1H7SFN2</accession>
<protein>
    <submittedName>
        <fullName evidence="2">Uncharacterized protein</fullName>
    </submittedName>
</protein>
<feature type="region of interest" description="Disordered" evidence="1">
    <location>
        <begin position="1"/>
        <end position="28"/>
    </location>
</feature>
<name>A0A1H7SFN2_9BACT</name>